<keyword evidence="1" id="KW-0812">Transmembrane</keyword>
<evidence type="ECO:0000256" key="1">
    <source>
        <dbReference type="SAM" id="Phobius"/>
    </source>
</evidence>
<evidence type="ECO:0000313" key="2">
    <source>
        <dbReference type="EMBL" id="MCB7281066.1"/>
    </source>
</evidence>
<organism evidence="2 3">
    <name type="scientific">Phocaeicola vulgatus</name>
    <name type="common">Bacteroides vulgatus</name>
    <dbReference type="NCBI Taxonomy" id="821"/>
    <lineage>
        <taxon>Bacteria</taxon>
        <taxon>Pseudomonadati</taxon>
        <taxon>Bacteroidota</taxon>
        <taxon>Bacteroidia</taxon>
        <taxon>Bacteroidales</taxon>
        <taxon>Bacteroidaceae</taxon>
        <taxon>Phocaeicola</taxon>
    </lineage>
</organism>
<dbReference type="AlphaFoldDB" id="A0AAW4UY28"/>
<reference evidence="2" key="1">
    <citation type="submission" date="2021-10" db="EMBL/GenBank/DDBJ databases">
        <title>Collection of gut derived symbiotic bacterial strains cultured from healthy donors.</title>
        <authorList>
            <person name="Lin H."/>
            <person name="Littmann E."/>
            <person name="Kohout C."/>
            <person name="Pamer E.G."/>
        </authorList>
    </citation>
    <scope>NUCLEOTIDE SEQUENCE</scope>
    <source>
        <strain evidence="2">DFI.1.167</strain>
    </source>
</reference>
<protein>
    <submittedName>
        <fullName evidence="2">Uncharacterized protein</fullName>
    </submittedName>
</protein>
<name>A0AAW4UY28_PHOVU</name>
<keyword evidence="1" id="KW-0472">Membrane</keyword>
<dbReference type="Proteomes" id="UP001199363">
    <property type="component" value="Unassembled WGS sequence"/>
</dbReference>
<comment type="caution">
    <text evidence="2">The sequence shown here is derived from an EMBL/GenBank/DDBJ whole genome shotgun (WGS) entry which is preliminary data.</text>
</comment>
<accession>A0AAW4UY28</accession>
<dbReference type="EMBL" id="JAJCQG010000022">
    <property type="protein sequence ID" value="MCB7281066.1"/>
    <property type="molecule type" value="Genomic_DNA"/>
</dbReference>
<sequence length="114" mass="13009">MYVYSEWETKNQDGEIREKSATPQSYDIIIDNVMVLSNIKSPSGKQTLDFGELDGKEITYAGYKITFQFTSHRELKNRGCHNIPCFLTICAIIAFIHPLIPMDFQMTPSVDSPK</sequence>
<evidence type="ECO:0000313" key="3">
    <source>
        <dbReference type="Proteomes" id="UP001199363"/>
    </source>
</evidence>
<proteinExistence type="predicted"/>
<keyword evidence="1" id="KW-1133">Transmembrane helix</keyword>
<feature type="transmembrane region" description="Helical" evidence="1">
    <location>
        <begin position="83"/>
        <end position="100"/>
    </location>
</feature>
<dbReference type="RefSeq" id="WP_070101543.1">
    <property type="nucleotide sequence ID" value="NZ_AP025232.1"/>
</dbReference>
<gene>
    <name evidence="2" type="ORF">LI282_08460</name>
</gene>